<dbReference type="RefSeq" id="WP_265268115.1">
    <property type="nucleotide sequence ID" value="NZ_JANFAV010000002.1"/>
</dbReference>
<dbReference type="Gene3D" id="3.30.200.20">
    <property type="entry name" value="Phosphorylase Kinase, domain 1"/>
    <property type="match status" value="1"/>
</dbReference>
<sequence>MSDIGPAIEAYLSRLWETPVVIRDLARIPGGASRETYRFDAFVDGERRRLILRREPASGLIDTESETEFRAYRSAAGVVPVPRAIALEKNGAELERPFFLMERIDDGVVVGPFDRAGFGDHAEALGEQFFAALGRLAAHDASASPLAAHLDAPAPDQCWRIALDYWEKVIDTDAFAPQPIVRAAIRRLRATPPPPAARIALVHGDYRSGNMMHDGAGRMLAMFDWEMAHFGDPLEDLGWALNPVWDHFQPGRACGMVSPERALAIWQASSGIVPDPTALDWWRLFNAVKGGAIWTSAFREFVTGGRTDPVLGLSGWYVQRRQDAVIAAMLSGAPTTPPARDEAQSDLGHILTGTGLTAAGAGMAASAHDAFGGATFTITGLLSLLAAEEAEKAAAWRLADIAAMRDLIGEAAPGEAEEMALPALDARWARLAEALIVHHDRIAATSGDESALLAFYRESAGRRELAWPG</sequence>
<dbReference type="SUPFAM" id="SSF56112">
    <property type="entry name" value="Protein kinase-like (PK-like)"/>
    <property type="match status" value="1"/>
</dbReference>
<proteinExistence type="predicted"/>
<dbReference type="PANTHER" id="PTHR21310:SF57">
    <property type="entry name" value="BLR2944 PROTEIN"/>
    <property type="match status" value="1"/>
</dbReference>
<dbReference type="PANTHER" id="PTHR21310">
    <property type="entry name" value="AMINOGLYCOSIDE PHOSPHOTRANSFERASE-RELATED-RELATED"/>
    <property type="match status" value="1"/>
</dbReference>
<feature type="domain" description="Aminoglycoside phosphotransferase" evidence="1">
    <location>
        <begin position="25"/>
        <end position="250"/>
    </location>
</feature>
<reference evidence="2" key="1">
    <citation type="submission" date="2022-06" db="EMBL/GenBank/DDBJ databases">
        <title>Sphingomonas sp. nov. isolated from rhizosphere soil of tomato.</title>
        <authorList>
            <person name="Dong H."/>
            <person name="Gao R."/>
        </authorList>
    </citation>
    <scope>NUCLEOTIDE SEQUENCE</scope>
    <source>
        <strain evidence="2">MMSM24</strain>
    </source>
</reference>
<comment type="caution">
    <text evidence="2">The sequence shown here is derived from an EMBL/GenBank/DDBJ whole genome shotgun (WGS) entry which is preliminary data.</text>
</comment>
<dbReference type="InterPro" id="IPR002575">
    <property type="entry name" value="Aminoglycoside_PTrfase"/>
</dbReference>
<dbReference type="EMBL" id="JANFAV010000002">
    <property type="protein sequence ID" value="MCW6534176.1"/>
    <property type="molecule type" value="Genomic_DNA"/>
</dbReference>
<dbReference type="CDD" id="cd05154">
    <property type="entry name" value="ACAD10_11_N-like"/>
    <property type="match status" value="1"/>
</dbReference>
<evidence type="ECO:0000313" key="3">
    <source>
        <dbReference type="Proteomes" id="UP001165565"/>
    </source>
</evidence>
<dbReference type="InterPro" id="IPR011009">
    <property type="entry name" value="Kinase-like_dom_sf"/>
</dbReference>
<accession>A0AA41ZCL9</accession>
<dbReference type="InterPro" id="IPR041726">
    <property type="entry name" value="ACAD10_11_N"/>
</dbReference>
<organism evidence="2 3">
    <name type="scientific">Sphingomonas lycopersici</name>
    <dbReference type="NCBI Taxonomy" id="2951807"/>
    <lineage>
        <taxon>Bacteria</taxon>
        <taxon>Pseudomonadati</taxon>
        <taxon>Pseudomonadota</taxon>
        <taxon>Alphaproteobacteria</taxon>
        <taxon>Sphingomonadales</taxon>
        <taxon>Sphingomonadaceae</taxon>
        <taxon>Sphingomonas</taxon>
    </lineage>
</organism>
<protein>
    <submittedName>
        <fullName evidence="2">Phosphotransferase family protein</fullName>
    </submittedName>
</protein>
<dbReference type="Pfam" id="PF01636">
    <property type="entry name" value="APH"/>
    <property type="match status" value="1"/>
</dbReference>
<dbReference type="AlphaFoldDB" id="A0AA41ZCL9"/>
<dbReference type="Proteomes" id="UP001165565">
    <property type="component" value="Unassembled WGS sequence"/>
</dbReference>
<dbReference type="InterPro" id="IPR051678">
    <property type="entry name" value="AGP_Transferase"/>
</dbReference>
<name>A0AA41ZCL9_9SPHN</name>
<evidence type="ECO:0000313" key="2">
    <source>
        <dbReference type="EMBL" id="MCW6534176.1"/>
    </source>
</evidence>
<keyword evidence="3" id="KW-1185">Reference proteome</keyword>
<gene>
    <name evidence="2" type="ORF">NEE01_05185</name>
</gene>
<evidence type="ECO:0000259" key="1">
    <source>
        <dbReference type="Pfam" id="PF01636"/>
    </source>
</evidence>
<dbReference type="Gene3D" id="3.90.1200.10">
    <property type="match status" value="1"/>
</dbReference>